<reference evidence="2 3" key="1">
    <citation type="submission" date="2019-04" db="EMBL/GenBank/DDBJ databases">
        <authorList>
            <person name="Feng G."/>
            <person name="Zhang J."/>
            <person name="Zhu H."/>
        </authorList>
    </citation>
    <scope>NUCLEOTIDE SEQUENCE [LARGE SCALE GENOMIC DNA]</scope>
    <source>
        <strain evidence="2 3">JCM 19491</strain>
    </source>
</reference>
<protein>
    <submittedName>
        <fullName evidence="2">DUF4249 domain-containing protein</fullName>
    </submittedName>
</protein>
<gene>
    <name evidence="2" type="ORF">EU557_22605</name>
</gene>
<feature type="chain" id="PRO_5021477330" evidence="1">
    <location>
        <begin position="26"/>
        <end position="173"/>
    </location>
</feature>
<dbReference type="AlphaFoldDB" id="A0A4Z0MDI2"/>
<evidence type="ECO:0000313" key="2">
    <source>
        <dbReference type="EMBL" id="TGD77571.1"/>
    </source>
</evidence>
<keyword evidence="3" id="KW-1185">Reference proteome</keyword>
<keyword evidence="1" id="KW-0732">Signal</keyword>
<accession>A0A4Z0MDI2</accession>
<dbReference type="Pfam" id="PF14054">
    <property type="entry name" value="DUF4249"/>
    <property type="match status" value="1"/>
</dbReference>
<evidence type="ECO:0000313" key="3">
    <source>
        <dbReference type="Proteomes" id="UP000298284"/>
    </source>
</evidence>
<sequence>MRPPFPKFAFARFTLGLAAALLATACTKVVDLDLQDAAPRLLIEGQLANDGRPCTVQLSRSTSYQNPNVFPPVVGAVITLSDAGGGLETLRETSPGQYRGSTITGQPGHRYTLRVETEGQSYVAQSTMPAVVELTGLRVEKGFFGDLLSWCRSFWTRPGSATTMYSASTATDG</sequence>
<dbReference type="InterPro" id="IPR025345">
    <property type="entry name" value="DUF4249"/>
</dbReference>
<organism evidence="2 3">
    <name type="scientific">Hymenobacter wooponensis</name>
    <dbReference type="NCBI Taxonomy" id="1525360"/>
    <lineage>
        <taxon>Bacteria</taxon>
        <taxon>Pseudomonadati</taxon>
        <taxon>Bacteroidota</taxon>
        <taxon>Cytophagia</taxon>
        <taxon>Cytophagales</taxon>
        <taxon>Hymenobacteraceae</taxon>
        <taxon>Hymenobacter</taxon>
    </lineage>
</organism>
<name>A0A4Z0MDI2_9BACT</name>
<evidence type="ECO:0000256" key="1">
    <source>
        <dbReference type="SAM" id="SignalP"/>
    </source>
</evidence>
<dbReference type="PROSITE" id="PS51257">
    <property type="entry name" value="PROKAR_LIPOPROTEIN"/>
    <property type="match status" value="1"/>
</dbReference>
<dbReference type="OrthoDB" id="637707at2"/>
<comment type="caution">
    <text evidence="2">The sequence shown here is derived from an EMBL/GenBank/DDBJ whole genome shotgun (WGS) entry which is preliminary data.</text>
</comment>
<dbReference type="Proteomes" id="UP000298284">
    <property type="component" value="Unassembled WGS sequence"/>
</dbReference>
<proteinExistence type="predicted"/>
<feature type="signal peptide" evidence="1">
    <location>
        <begin position="1"/>
        <end position="25"/>
    </location>
</feature>
<dbReference type="EMBL" id="SRKZ01000008">
    <property type="protein sequence ID" value="TGD77571.1"/>
    <property type="molecule type" value="Genomic_DNA"/>
</dbReference>
<dbReference type="RefSeq" id="WP_135532757.1">
    <property type="nucleotide sequence ID" value="NZ_SRKZ01000008.1"/>
</dbReference>